<sequence>RMTDFIGADMRDADLSGADLTGSIFLTQAQVNAANGDSNTKLPLSVRTPAHWK</sequence>
<evidence type="ECO:0000313" key="1">
    <source>
        <dbReference type="EMBL" id="NEU02772.1"/>
    </source>
</evidence>
<organism evidence="1">
    <name type="scientific">Escherichia coli</name>
    <dbReference type="NCBI Taxonomy" id="562"/>
    <lineage>
        <taxon>Bacteria</taxon>
        <taxon>Pseudomonadati</taxon>
        <taxon>Pseudomonadota</taxon>
        <taxon>Gammaproteobacteria</taxon>
        <taxon>Enterobacterales</taxon>
        <taxon>Enterobacteriaceae</taxon>
        <taxon>Escherichia</taxon>
    </lineage>
</organism>
<name>A0A6D1AB33_ECOLX</name>
<reference evidence="1" key="1">
    <citation type="submission" date="2020-02" db="EMBL/GenBank/DDBJ databases">
        <title>Investigating the Use of Bacteriophages as New Decolonization Strategy for Intestinal Carriage of CTX-M-15-producing ST131 Escherichia coli: an In Vitro Continuous Culture System Model.</title>
        <authorList>
            <person name="Bernasconi O.J."/>
            <person name="Campos-Madueno E.I."/>
            <person name="Dona V."/>
            <person name="Perreten V."/>
            <person name="Carattoli A."/>
            <person name="Endimiani A."/>
        </authorList>
    </citation>
    <scope>NUCLEOTIDE SEQUENCE</scope>
    <source>
        <strain evidence="1">4901.28</strain>
    </source>
</reference>
<dbReference type="InterPro" id="IPR001646">
    <property type="entry name" value="5peptide_repeat"/>
</dbReference>
<dbReference type="EMBL" id="JAAHTE010000314">
    <property type="protein sequence ID" value="NEU02772.1"/>
    <property type="molecule type" value="Genomic_DNA"/>
</dbReference>
<protein>
    <submittedName>
        <fullName evidence="1">Pentapeptide repeat-containing protein</fullName>
    </submittedName>
</protein>
<dbReference type="Pfam" id="PF00805">
    <property type="entry name" value="Pentapeptide"/>
    <property type="match status" value="1"/>
</dbReference>
<comment type="caution">
    <text evidence="1">The sequence shown here is derived from an EMBL/GenBank/DDBJ whole genome shotgun (WGS) entry which is preliminary data.</text>
</comment>
<accession>A0A6D1AB33</accession>
<proteinExistence type="predicted"/>
<feature type="non-terminal residue" evidence="1">
    <location>
        <position position="1"/>
    </location>
</feature>
<gene>
    <name evidence="1" type="ORF">G3563_27400</name>
</gene>
<dbReference type="SUPFAM" id="SSF141571">
    <property type="entry name" value="Pentapeptide repeat-like"/>
    <property type="match status" value="1"/>
</dbReference>
<dbReference type="AlphaFoldDB" id="A0A6D1AB33"/>
<dbReference type="Gene3D" id="2.160.20.80">
    <property type="entry name" value="E3 ubiquitin-protein ligase SopA"/>
    <property type="match status" value="1"/>
</dbReference>